<reference evidence="6" key="1">
    <citation type="submission" date="2020-04" db="EMBL/GenBank/DDBJ databases">
        <authorList>
            <person name="Chiriac C."/>
            <person name="Salcher M."/>
            <person name="Ghai R."/>
            <person name="Kavagutti S V."/>
        </authorList>
    </citation>
    <scope>NUCLEOTIDE SEQUENCE</scope>
</reference>
<dbReference type="PANTHER" id="PTHR11241:SF0">
    <property type="entry name" value="DEOXYURIDINE 5'-TRIPHOSPHATE NUCLEOTIDOHYDROLASE"/>
    <property type="match status" value="1"/>
</dbReference>
<gene>
    <name evidence="6" type="ORF">UFOVP103_31</name>
    <name evidence="7" type="ORF">UFOVP197_24</name>
</gene>
<dbReference type="CDD" id="cd07557">
    <property type="entry name" value="trimeric_dUTPase"/>
    <property type="match status" value="1"/>
</dbReference>
<dbReference type="SUPFAM" id="SSF51283">
    <property type="entry name" value="dUTPase-like"/>
    <property type="match status" value="1"/>
</dbReference>
<dbReference type="EC" id="3.6.1.23" evidence="2"/>
<dbReference type="EMBL" id="LR796223">
    <property type="protein sequence ID" value="CAB4128263.1"/>
    <property type="molecule type" value="Genomic_DNA"/>
</dbReference>
<dbReference type="NCBIfam" id="TIGR00576">
    <property type="entry name" value="dut"/>
    <property type="match status" value="1"/>
</dbReference>
<keyword evidence="4" id="KW-0546">Nucleotide metabolism</keyword>
<name>A0A6J5L4N8_9CAUD</name>
<accession>A0A6J5L4N8</accession>
<evidence type="ECO:0000259" key="5">
    <source>
        <dbReference type="Pfam" id="PF00692"/>
    </source>
</evidence>
<dbReference type="InterPro" id="IPR029054">
    <property type="entry name" value="dUTPase-like"/>
</dbReference>
<dbReference type="PANTHER" id="PTHR11241">
    <property type="entry name" value="DEOXYURIDINE 5'-TRIPHOSPHATE NUCLEOTIDOHYDROLASE"/>
    <property type="match status" value="1"/>
</dbReference>
<dbReference type="Gene3D" id="2.70.40.10">
    <property type="match status" value="1"/>
</dbReference>
<evidence type="ECO:0000256" key="1">
    <source>
        <dbReference type="ARBA" id="ARBA00006581"/>
    </source>
</evidence>
<dbReference type="InterPro" id="IPR033704">
    <property type="entry name" value="dUTPase_trimeric"/>
</dbReference>
<dbReference type="InterPro" id="IPR008181">
    <property type="entry name" value="dUTPase"/>
</dbReference>
<dbReference type="GO" id="GO:0046081">
    <property type="term" value="P:dUTP catabolic process"/>
    <property type="evidence" value="ECO:0007669"/>
    <property type="project" value="InterPro"/>
</dbReference>
<comment type="similarity">
    <text evidence="1">Belongs to the dUTPase family.</text>
</comment>
<dbReference type="Pfam" id="PF00692">
    <property type="entry name" value="dUTPase"/>
    <property type="match status" value="1"/>
</dbReference>
<keyword evidence="3" id="KW-0378">Hydrolase</keyword>
<evidence type="ECO:0000313" key="6">
    <source>
        <dbReference type="EMBL" id="CAB4128263.1"/>
    </source>
</evidence>
<proteinExistence type="inferred from homology"/>
<dbReference type="InterPro" id="IPR036157">
    <property type="entry name" value="dUTPase-like_sf"/>
</dbReference>
<evidence type="ECO:0000256" key="4">
    <source>
        <dbReference type="ARBA" id="ARBA00023080"/>
    </source>
</evidence>
<evidence type="ECO:0000256" key="2">
    <source>
        <dbReference type="ARBA" id="ARBA00012379"/>
    </source>
</evidence>
<dbReference type="GO" id="GO:0006226">
    <property type="term" value="P:dUMP biosynthetic process"/>
    <property type="evidence" value="ECO:0007669"/>
    <property type="project" value="InterPro"/>
</dbReference>
<dbReference type="EMBL" id="LR798245">
    <property type="protein sequence ID" value="CAB5216945.1"/>
    <property type="molecule type" value="Genomic_DNA"/>
</dbReference>
<evidence type="ECO:0000313" key="7">
    <source>
        <dbReference type="EMBL" id="CAB5216945.1"/>
    </source>
</evidence>
<organism evidence="6">
    <name type="scientific">uncultured Caudovirales phage</name>
    <dbReference type="NCBI Taxonomy" id="2100421"/>
    <lineage>
        <taxon>Viruses</taxon>
        <taxon>Duplodnaviria</taxon>
        <taxon>Heunggongvirae</taxon>
        <taxon>Uroviricota</taxon>
        <taxon>Caudoviricetes</taxon>
        <taxon>Peduoviridae</taxon>
        <taxon>Maltschvirus</taxon>
        <taxon>Maltschvirus maltsch</taxon>
    </lineage>
</organism>
<evidence type="ECO:0000256" key="3">
    <source>
        <dbReference type="ARBA" id="ARBA00022801"/>
    </source>
</evidence>
<sequence>MKIKIVKLDEEVITPFYGSKGAAGFDIAANEEVMLYPGKTLVIKTGLQFEIPAGYELQIRPRSGLSLKSKLRVLLGTVDSDYRGEVGVITENIGDDVKRISKGDRIAQGIIAPIIKTEFEIVDSLSNTDRGSGGFGSTGLNVKRKELEELHELVKQVIK</sequence>
<feature type="domain" description="dUTPase-like" evidence="5">
    <location>
        <begin position="12"/>
        <end position="139"/>
    </location>
</feature>
<dbReference type="GO" id="GO:0004170">
    <property type="term" value="F:dUTP diphosphatase activity"/>
    <property type="evidence" value="ECO:0007669"/>
    <property type="project" value="UniProtKB-EC"/>
</dbReference>
<dbReference type="NCBIfam" id="NF001862">
    <property type="entry name" value="PRK00601.1"/>
    <property type="match status" value="1"/>
</dbReference>
<protein>
    <recommendedName>
        <fullName evidence="2">dUTP diphosphatase</fullName>
        <ecNumber evidence="2">3.6.1.23</ecNumber>
    </recommendedName>
</protein>
<dbReference type="GO" id="GO:0000287">
    <property type="term" value="F:magnesium ion binding"/>
    <property type="evidence" value="ECO:0007669"/>
    <property type="project" value="InterPro"/>
</dbReference>